<dbReference type="PIRSF" id="PIRSF028729">
    <property type="entry name" value="E3_ubiquit_lig_SCF_Skp"/>
    <property type="match status" value="1"/>
</dbReference>
<dbReference type="InterPro" id="IPR036296">
    <property type="entry name" value="SKP1-like_dim_sf"/>
</dbReference>
<dbReference type="Pfam" id="PF01466">
    <property type="entry name" value="Skp1"/>
    <property type="match status" value="1"/>
</dbReference>
<evidence type="ECO:0000256" key="1">
    <source>
        <dbReference type="ARBA" id="ARBA00004123"/>
    </source>
</evidence>
<keyword evidence="9" id="KW-1185">Reference proteome</keyword>
<dbReference type="GO" id="GO:0006511">
    <property type="term" value="P:ubiquitin-dependent protein catabolic process"/>
    <property type="evidence" value="ECO:0007669"/>
    <property type="project" value="InterPro"/>
</dbReference>
<dbReference type="EMBL" id="LR999455">
    <property type="protein sequence ID" value="CAE6064900.1"/>
    <property type="molecule type" value="Genomic_DNA"/>
</dbReference>
<feature type="domain" description="SKP1 component dimerisation" evidence="6">
    <location>
        <begin position="104"/>
        <end position="151"/>
    </location>
</feature>
<name>A0A8S2A795_ARAAE</name>
<dbReference type="Pfam" id="PF03931">
    <property type="entry name" value="Skp1_POZ"/>
    <property type="match status" value="1"/>
</dbReference>
<evidence type="ECO:0000256" key="5">
    <source>
        <dbReference type="PIRNR" id="PIRNR028729"/>
    </source>
</evidence>
<feature type="domain" description="SKP1 component POZ" evidence="7">
    <location>
        <begin position="4"/>
        <end position="63"/>
    </location>
</feature>
<comment type="similarity">
    <text evidence="3 5">Belongs to the SKP1 family.</text>
</comment>
<dbReference type="InterPro" id="IPR016073">
    <property type="entry name" value="Skp1_comp_POZ"/>
</dbReference>
<dbReference type="InterPro" id="IPR016897">
    <property type="entry name" value="SKP1"/>
</dbReference>
<dbReference type="GO" id="GO:0016567">
    <property type="term" value="P:protein ubiquitination"/>
    <property type="evidence" value="ECO:0007669"/>
    <property type="project" value="UniProtKB-UniRule"/>
</dbReference>
<dbReference type="InterPro" id="IPR011333">
    <property type="entry name" value="SKP1/BTB/POZ_sf"/>
</dbReference>
<dbReference type="Gene3D" id="3.30.710.10">
    <property type="entry name" value="Potassium Channel Kv1.1, Chain A"/>
    <property type="match status" value="1"/>
</dbReference>
<evidence type="ECO:0000256" key="4">
    <source>
        <dbReference type="ARBA" id="ARBA00022786"/>
    </source>
</evidence>
<dbReference type="InterPro" id="IPR016072">
    <property type="entry name" value="Skp1_comp_dimer"/>
</dbReference>
<comment type="subunit">
    <text evidence="5">Part of a SCF (SKP1-cullin-F-box) protein ligase complex.</text>
</comment>
<evidence type="ECO:0000313" key="9">
    <source>
        <dbReference type="Proteomes" id="UP000682877"/>
    </source>
</evidence>
<dbReference type="AlphaFoldDB" id="A0A8S2A795"/>
<dbReference type="SUPFAM" id="SSF54695">
    <property type="entry name" value="POZ domain"/>
    <property type="match status" value="1"/>
</dbReference>
<comment type="function">
    <text evidence="5">Involved in ubiquitination and subsequent proteasomal degradation of target proteins. Together with CUL1, RBX1 and a F-box protein, it forms a SCF E3 ubiquitin ligase complex. The functional specificity of this complex depends on the type of F-box protein. In the SCF complex, it serves as an adapter that links the F-box protein to CUL1.</text>
</comment>
<keyword evidence="4 5" id="KW-0833">Ubl conjugation pathway</keyword>
<dbReference type="GO" id="GO:0005634">
    <property type="term" value="C:nucleus"/>
    <property type="evidence" value="ECO:0007669"/>
    <property type="project" value="UniProtKB-SubCell"/>
</dbReference>
<protein>
    <recommendedName>
        <fullName evidence="5">SKP1-like protein</fullName>
    </recommendedName>
</protein>
<comment type="pathway">
    <text evidence="2 5">Protein modification; protein ubiquitination.</text>
</comment>
<dbReference type="GO" id="GO:0009867">
    <property type="term" value="P:jasmonic acid mediated signaling pathway"/>
    <property type="evidence" value="ECO:0007669"/>
    <property type="project" value="UniProtKB-ARBA"/>
</dbReference>
<sequence>MSSNKIVLTSSDGESFEVEEVVARKLQIVGHMIEDDCVINEIPLQNVTGDILSMVIEYCKTHVDEEESEEAQTKLKTWDKEFMKKFDLKTHLKIILAANYLNVKGLLDLVSQTIADNIKDYTPEKIREVFGVENDYTEEEEAEVRKENAWAFDEADTPKP</sequence>
<dbReference type="PANTHER" id="PTHR11165">
    <property type="entry name" value="SKP1"/>
    <property type="match status" value="1"/>
</dbReference>
<dbReference type="SUPFAM" id="SSF81382">
    <property type="entry name" value="Skp1 dimerisation domain-like"/>
    <property type="match status" value="1"/>
</dbReference>
<dbReference type="CDD" id="cd18322">
    <property type="entry name" value="BTB_POZ_SKP1"/>
    <property type="match status" value="1"/>
</dbReference>
<evidence type="ECO:0000256" key="3">
    <source>
        <dbReference type="ARBA" id="ARBA00009993"/>
    </source>
</evidence>
<dbReference type="SMART" id="SM00512">
    <property type="entry name" value="Skp1"/>
    <property type="match status" value="1"/>
</dbReference>
<evidence type="ECO:0000259" key="7">
    <source>
        <dbReference type="Pfam" id="PF03931"/>
    </source>
</evidence>
<dbReference type="InterPro" id="IPR001232">
    <property type="entry name" value="SKP1-like"/>
</dbReference>
<proteinExistence type="inferred from homology"/>
<accession>A0A8S2A795</accession>
<reference evidence="8" key="1">
    <citation type="submission" date="2021-01" db="EMBL/GenBank/DDBJ databases">
        <authorList>
            <person name="Bezrukov I."/>
        </authorList>
    </citation>
    <scope>NUCLEOTIDE SEQUENCE</scope>
</reference>
<evidence type="ECO:0000313" key="8">
    <source>
        <dbReference type="EMBL" id="CAE6064900.1"/>
    </source>
</evidence>
<organism evidence="8 9">
    <name type="scientific">Arabidopsis arenosa</name>
    <name type="common">Sand rock-cress</name>
    <name type="synonym">Cardaminopsis arenosa</name>
    <dbReference type="NCBI Taxonomy" id="38785"/>
    <lineage>
        <taxon>Eukaryota</taxon>
        <taxon>Viridiplantae</taxon>
        <taxon>Streptophyta</taxon>
        <taxon>Embryophyta</taxon>
        <taxon>Tracheophyta</taxon>
        <taxon>Spermatophyta</taxon>
        <taxon>Magnoliopsida</taxon>
        <taxon>eudicotyledons</taxon>
        <taxon>Gunneridae</taxon>
        <taxon>Pentapetalae</taxon>
        <taxon>rosids</taxon>
        <taxon>malvids</taxon>
        <taxon>Brassicales</taxon>
        <taxon>Brassicaceae</taxon>
        <taxon>Camelineae</taxon>
        <taxon>Arabidopsis</taxon>
    </lineage>
</organism>
<comment type="subcellular location">
    <subcellularLocation>
        <location evidence="1">Nucleus</location>
    </subcellularLocation>
</comment>
<evidence type="ECO:0000259" key="6">
    <source>
        <dbReference type="Pfam" id="PF01466"/>
    </source>
</evidence>
<dbReference type="Proteomes" id="UP000682877">
    <property type="component" value="Chromosome 5"/>
</dbReference>
<dbReference type="FunFam" id="3.30.710.10:FF:000026">
    <property type="entry name" value="E3 ubiquitin ligase complex SCF subunit"/>
    <property type="match status" value="1"/>
</dbReference>
<gene>
    <name evidence="8" type="ORF">AARE701A_LOCUS11895</name>
</gene>
<evidence type="ECO:0000256" key="2">
    <source>
        <dbReference type="ARBA" id="ARBA00004906"/>
    </source>
</evidence>